<dbReference type="AlphaFoldDB" id="A0A0J9X6F7"/>
<dbReference type="GO" id="GO:0005794">
    <property type="term" value="C:Golgi apparatus"/>
    <property type="evidence" value="ECO:0007669"/>
    <property type="project" value="TreeGrafter"/>
</dbReference>
<protein>
    <recommendedName>
        <fullName evidence="5">PRA1 family protein</fullName>
    </recommendedName>
</protein>
<dbReference type="EMBL" id="CCBN010000003">
    <property type="protein sequence ID" value="CDO52705.1"/>
    <property type="molecule type" value="Genomic_DNA"/>
</dbReference>
<organism evidence="6 7">
    <name type="scientific">Geotrichum candidum</name>
    <name type="common">Oospora lactis</name>
    <name type="synonym">Dipodascus geotrichum</name>
    <dbReference type="NCBI Taxonomy" id="1173061"/>
    <lineage>
        <taxon>Eukaryota</taxon>
        <taxon>Fungi</taxon>
        <taxon>Dikarya</taxon>
        <taxon>Ascomycota</taxon>
        <taxon>Saccharomycotina</taxon>
        <taxon>Dipodascomycetes</taxon>
        <taxon>Dipodascales</taxon>
        <taxon>Dipodascaceae</taxon>
        <taxon>Geotrichum</taxon>
    </lineage>
</organism>
<dbReference type="PANTHER" id="PTHR19317">
    <property type="entry name" value="PRENYLATED RAB ACCEPTOR 1-RELATED"/>
    <property type="match status" value="1"/>
</dbReference>
<proteinExistence type="inferred from homology"/>
<sequence>MESITSRLSYLPLSSFADRFSLERLRTESGALQSRFNNLKPLSDFFDYKRFSKPAGWGEAQSRINFNLGYFSTNYAIVFSMLSIYSLITNILLLFVIILVAGGMYGIGCLQGNDLNLGFTTFTSSQLYTGLLIVAIPLGFFASPISTILWLIGASAVTILGHASFMEKPIESAFAEEQV</sequence>
<comment type="caution">
    <text evidence="6">The sequence shown here is derived from an EMBL/GenBank/DDBJ whole genome shotgun (WGS) entry which is preliminary data.</text>
</comment>
<accession>A0A0J9X6F7</accession>
<keyword evidence="4 5" id="KW-0472">Membrane</keyword>
<keyword evidence="7" id="KW-1185">Reference proteome</keyword>
<dbReference type="OrthoDB" id="63113at2759"/>
<evidence type="ECO:0000313" key="7">
    <source>
        <dbReference type="Proteomes" id="UP000242525"/>
    </source>
</evidence>
<keyword evidence="2 5" id="KW-0812">Transmembrane</keyword>
<evidence type="ECO:0000313" key="6">
    <source>
        <dbReference type="EMBL" id="CDO52705.1"/>
    </source>
</evidence>
<dbReference type="Pfam" id="PF03208">
    <property type="entry name" value="PRA1"/>
    <property type="match status" value="1"/>
</dbReference>
<dbReference type="PANTHER" id="PTHR19317:SF0">
    <property type="entry name" value="PRENYLATED RAB ACCEPTOR PROTEIN 1"/>
    <property type="match status" value="1"/>
</dbReference>
<name>A0A0J9X6F7_GEOCN</name>
<reference evidence="6" key="1">
    <citation type="submission" date="2014-03" db="EMBL/GenBank/DDBJ databases">
        <authorList>
            <person name="Casaregola S."/>
        </authorList>
    </citation>
    <scope>NUCLEOTIDE SEQUENCE [LARGE SCALE GENOMIC DNA]</scope>
    <source>
        <strain evidence="6">CLIB 918</strain>
    </source>
</reference>
<comment type="similarity">
    <text evidence="5">Belongs to the PRA1 family.</text>
</comment>
<dbReference type="InterPro" id="IPR004895">
    <property type="entry name" value="Prenylated_rab_accept_PRA1"/>
</dbReference>
<gene>
    <name evidence="6" type="ORF">BN980_GECA03s06357g</name>
</gene>
<evidence type="ECO:0000256" key="4">
    <source>
        <dbReference type="ARBA" id="ARBA00023136"/>
    </source>
</evidence>
<comment type="subcellular location">
    <subcellularLocation>
        <location evidence="1 5">Membrane</location>
        <topology evidence="1 5">Multi-pass membrane protein</topology>
    </subcellularLocation>
</comment>
<evidence type="ECO:0000256" key="2">
    <source>
        <dbReference type="ARBA" id="ARBA00022692"/>
    </source>
</evidence>
<evidence type="ECO:0000256" key="3">
    <source>
        <dbReference type="ARBA" id="ARBA00022989"/>
    </source>
</evidence>
<dbReference type="GO" id="GO:0016020">
    <property type="term" value="C:membrane"/>
    <property type="evidence" value="ECO:0007669"/>
    <property type="project" value="UniProtKB-SubCell"/>
</dbReference>
<keyword evidence="3 5" id="KW-1133">Transmembrane helix</keyword>
<dbReference type="STRING" id="1173061.A0A0J9X6F7"/>
<evidence type="ECO:0000256" key="1">
    <source>
        <dbReference type="ARBA" id="ARBA00004141"/>
    </source>
</evidence>
<feature type="transmembrane region" description="Helical" evidence="5">
    <location>
        <begin position="84"/>
        <end position="107"/>
    </location>
</feature>
<evidence type="ECO:0000256" key="5">
    <source>
        <dbReference type="RuleBase" id="RU363107"/>
    </source>
</evidence>
<feature type="transmembrane region" description="Helical" evidence="5">
    <location>
        <begin position="127"/>
        <end position="160"/>
    </location>
</feature>
<dbReference type="Proteomes" id="UP000242525">
    <property type="component" value="Unassembled WGS sequence"/>
</dbReference>